<protein>
    <submittedName>
        <fullName evidence="1">Uncharacterized protein</fullName>
    </submittedName>
</protein>
<dbReference type="AlphaFoldDB" id="A0A1B0BMP1"/>
<organism evidence="1 2">
    <name type="scientific">Glossina palpalis gambiensis</name>
    <dbReference type="NCBI Taxonomy" id="67801"/>
    <lineage>
        <taxon>Eukaryota</taxon>
        <taxon>Metazoa</taxon>
        <taxon>Ecdysozoa</taxon>
        <taxon>Arthropoda</taxon>
        <taxon>Hexapoda</taxon>
        <taxon>Insecta</taxon>
        <taxon>Pterygota</taxon>
        <taxon>Neoptera</taxon>
        <taxon>Endopterygota</taxon>
        <taxon>Diptera</taxon>
        <taxon>Brachycera</taxon>
        <taxon>Muscomorpha</taxon>
        <taxon>Hippoboscoidea</taxon>
        <taxon>Glossinidae</taxon>
        <taxon>Glossina</taxon>
    </lineage>
</organism>
<dbReference type="EnsemblMetazoa" id="GPPI034932-RA">
    <property type="protein sequence ID" value="GPPI034932-PA"/>
    <property type="gene ID" value="GPPI034932"/>
</dbReference>
<sequence length="82" mass="9431">MLEQKRGVVLMAASTQSISWDFICAMLPSSRALGLEPYPLQNKRKGLCFATTCQEILKPKIKKKNYSFPITHKIFILWLYPV</sequence>
<name>A0A1B0BMP1_9MUSC</name>
<reference evidence="2" key="1">
    <citation type="submission" date="2015-01" db="EMBL/GenBank/DDBJ databases">
        <authorList>
            <person name="Aksoy S."/>
            <person name="Warren W."/>
            <person name="Wilson R.K."/>
        </authorList>
    </citation>
    <scope>NUCLEOTIDE SEQUENCE [LARGE SCALE GENOMIC DNA]</scope>
    <source>
        <strain evidence="2">IAEA</strain>
    </source>
</reference>
<reference evidence="1" key="2">
    <citation type="submission" date="2020-05" db="UniProtKB">
        <authorList>
            <consortium name="EnsemblMetazoa"/>
        </authorList>
    </citation>
    <scope>IDENTIFICATION</scope>
    <source>
        <strain evidence="1">IAEA</strain>
    </source>
</reference>
<keyword evidence="2" id="KW-1185">Reference proteome</keyword>
<accession>A0A1B0BMP1</accession>
<dbReference type="VEuPathDB" id="VectorBase:GPPI034932"/>
<evidence type="ECO:0000313" key="1">
    <source>
        <dbReference type="EnsemblMetazoa" id="GPPI034932-PA"/>
    </source>
</evidence>
<proteinExistence type="predicted"/>
<dbReference type="Proteomes" id="UP000092460">
    <property type="component" value="Unassembled WGS sequence"/>
</dbReference>
<dbReference type="EMBL" id="JXJN01017015">
    <property type="status" value="NOT_ANNOTATED_CDS"/>
    <property type="molecule type" value="Genomic_DNA"/>
</dbReference>
<evidence type="ECO:0000313" key="2">
    <source>
        <dbReference type="Proteomes" id="UP000092460"/>
    </source>
</evidence>